<dbReference type="AlphaFoldDB" id="A0A974PVZ2"/>
<keyword evidence="1" id="KW-0614">Plasmid</keyword>
<reference evidence="1 2" key="1">
    <citation type="submission" date="2020-10" db="EMBL/GenBank/DDBJ databases">
        <title>Degradation of 1,4-Dioxane by Xanthobacter sp. YN2, via a Novel Group-2 Soluble Di-Iron Monooxygenase.</title>
        <authorList>
            <person name="Ma F."/>
            <person name="Wang Y."/>
            <person name="Yang J."/>
            <person name="Guo H."/>
            <person name="Su D."/>
            <person name="Yu L."/>
        </authorList>
    </citation>
    <scope>NUCLEOTIDE SEQUENCE [LARGE SCALE GENOMIC DNA]</scope>
    <source>
        <strain evidence="1 2">YN2</strain>
        <plasmid evidence="1 2">unnamed2</plasmid>
    </source>
</reference>
<protein>
    <submittedName>
        <fullName evidence="1">Uncharacterized protein</fullName>
    </submittedName>
</protein>
<geneLocation type="plasmid" evidence="1 2">
    <name>unnamed2</name>
</geneLocation>
<dbReference type="RefSeq" id="WP_203197050.1">
    <property type="nucleotide sequence ID" value="NZ_CP063364.1"/>
</dbReference>
<proteinExistence type="predicted"/>
<dbReference type="KEGG" id="xdi:EZH22_30310"/>
<dbReference type="Proteomes" id="UP000596427">
    <property type="component" value="Plasmid unnamed2"/>
</dbReference>
<name>A0A974PVZ2_9HYPH</name>
<dbReference type="EMBL" id="CP063364">
    <property type="protein sequence ID" value="QRG10175.1"/>
    <property type="molecule type" value="Genomic_DNA"/>
</dbReference>
<sequence length="801" mass="86713">MSVVDCIDKLVKTGQITRQIADEALGLYERSRGEFSRSMGPASAEAAAGLAAARALESSAKRLKNDTAKQAIAWAKAEERVLSHPKGRVAGVMSMLTRDIWEAGGENVATKGEVIWAQLSRKVDQALEAYSPGILGQSRQQIAGVRNLVREVFGVETGDSTAKAAAAGWKAAETEAVDRVTAAGRNLPASEDWRVPQFWDTLRVRIFTREEFKADFAAEVDRGALTLWDRDTGAPAKMDRRDFVLERAYRDITVGDSSATAFSPEQRTFQFSGGADGAEAWLRLSEKYGAGENVFGLLMGHLHKMANEIALAEVVGPNHGAIVRAALTLAKEEEAGLSRLQRLNPLRMLESRSIAERTYDVLTGRANAVDGPLMAGFFGGLRSLNVSSKLGGAIVSAIPGDSVTTALAASYNGMDPGRILSGVIREIGRGGEESRALAARLQLTAHAAMDSAHGFVRFAGEASGPQILRAMANTVIRAQGLAAWTDMMKRVFTMEFMGNLADHAGHSLDALRGVNEPLANFLDRHQISAKDWDSIRAGAPLEVEGARFLDTEAIADRTLREKLVGAIIEERAFAILEPDARIRAVMTGGTTAGTFWGEMVRSATLFKSFSMTMVATHMMRLATQGPIEKRIWNGTTFVLFNLLAGAAAIQARAVLYGKTPEAMDNPGFWVRSGLQSGSLGVYGDLINASTSRTGRSPVSDLAGPAIGAAEDVARLSSQQLRRLMEGADTTFGAELVRTARRYDPSLWYTRLAVDRLLFDQLQTLVDPDYRASFRRAEKAAQRDFGQSYWWAPGDALPRGVR</sequence>
<evidence type="ECO:0000313" key="2">
    <source>
        <dbReference type="Proteomes" id="UP000596427"/>
    </source>
</evidence>
<accession>A0A974PVZ2</accession>
<gene>
    <name evidence="1" type="ORF">EZH22_30310</name>
</gene>
<evidence type="ECO:0000313" key="1">
    <source>
        <dbReference type="EMBL" id="QRG10175.1"/>
    </source>
</evidence>
<keyword evidence="2" id="KW-1185">Reference proteome</keyword>
<organism evidence="1 2">
    <name type="scientific">Xanthobacter dioxanivorans</name>
    <dbReference type="NCBI Taxonomy" id="2528964"/>
    <lineage>
        <taxon>Bacteria</taxon>
        <taxon>Pseudomonadati</taxon>
        <taxon>Pseudomonadota</taxon>
        <taxon>Alphaproteobacteria</taxon>
        <taxon>Hyphomicrobiales</taxon>
        <taxon>Xanthobacteraceae</taxon>
        <taxon>Xanthobacter</taxon>
    </lineage>
</organism>